<name>A0ABR9FFB5_9GAMM</name>
<keyword evidence="1" id="KW-0808">Transferase</keyword>
<gene>
    <name evidence="1" type="ORF">EI163_16710</name>
</gene>
<keyword evidence="1" id="KW-0489">Methyltransferase</keyword>
<evidence type="ECO:0000313" key="2">
    <source>
        <dbReference type="Proteomes" id="UP000754821"/>
    </source>
</evidence>
<dbReference type="RefSeq" id="WP_192528598.1">
    <property type="nucleotide sequence ID" value="NZ_RRZC01000028.1"/>
</dbReference>
<comment type="caution">
    <text evidence="1">The sequence shown here is derived from an EMBL/GenBank/DDBJ whole genome shotgun (WGS) entry which is preliminary data.</text>
</comment>
<dbReference type="GO" id="GO:0032259">
    <property type="term" value="P:methylation"/>
    <property type="evidence" value="ECO:0007669"/>
    <property type="project" value="UniProtKB-KW"/>
</dbReference>
<accession>A0ABR9FFB5</accession>
<protein>
    <submittedName>
        <fullName evidence="1">Class I SAM-dependent methyltransferase</fullName>
    </submittedName>
</protein>
<dbReference type="Pfam" id="PF13489">
    <property type="entry name" value="Methyltransf_23"/>
    <property type="match status" value="1"/>
</dbReference>
<reference evidence="1 2" key="1">
    <citation type="submission" date="2020-07" db="EMBL/GenBank/DDBJ databases">
        <title>Halophilic bacteria isolated from french cheeses.</title>
        <authorList>
            <person name="Kothe C.I."/>
            <person name="Farah-Kraiem B."/>
            <person name="Renault P."/>
            <person name="Dridi B."/>
        </authorList>
    </citation>
    <scope>NUCLEOTIDE SEQUENCE [LARGE SCALE GENOMIC DNA]</scope>
    <source>
        <strain evidence="1 2">FME16</strain>
    </source>
</reference>
<dbReference type="GO" id="GO:0008168">
    <property type="term" value="F:methyltransferase activity"/>
    <property type="evidence" value="ECO:0007669"/>
    <property type="project" value="UniProtKB-KW"/>
</dbReference>
<sequence>MRNHLNWVAKNSAEARLKKLLDAQKTSLPAVDTEKSSVKDGFYRAFEDKFRGTREEIKRRVRVYLPFVMPIAARHPGVSVLDLGCGRGEWLEVLKEAEIEGEGVDQDAGMLEGAHEQGLNVYQGDAIAFLQQQPSGTRICISLMHVVEHIPFDVLREVVSEAKRVLVPDGILILETPNPENFMVGSCNFYMDPTHRNPLPPPLLAFVPEYYGFEKTKILRLQETEEAKNKAFFSMEDFLTNISPDYSIVARASAVPEQEVNSEEAAAWNKDYGISFSWMVSQNASNGSTKE</sequence>
<dbReference type="Proteomes" id="UP000754821">
    <property type="component" value="Unassembled WGS sequence"/>
</dbReference>
<keyword evidence="2" id="KW-1185">Reference proteome</keyword>
<proteinExistence type="predicted"/>
<dbReference type="InterPro" id="IPR029063">
    <property type="entry name" value="SAM-dependent_MTases_sf"/>
</dbReference>
<dbReference type="Gene3D" id="3.40.50.150">
    <property type="entry name" value="Vaccinia Virus protein VP39"/>
    <property type="match status" value="1"/>
</dbReference>
<dbReference type="CDD" id="cd02440">
    <property type="entry name" value="AdoMet_MTases"/>
    <property type="match status" value="1"/>
</dbReference>
<evidence type="ECO:0000313" key="1">
    <source>
        <dbReference type="EMBL" id="MBE0405181.1"/>
    </source>
</evidence>
<organism evidence="1 2">
    <name type="scientific">Halomonas citrativorans</name>
    <dbReference type="NCBI Taxonomy" id="2742612"/>
    <lineage>
        <taxon>Bacteria</taxon>
        <taxon>Pseudomonadati</taxon>
        <taxon>Pseudomonadota</taxon>
        <taxon>Gammaproteobacteria</taxon>
        <taxon>Oceanospirillales</taxon>
        <taxon>Halomonadaceae</taxon>
        <taxon>Halomonas</taxon>
    </lineage>
</organism>
<dbReference type="SUPFAM" id="SSF53335">
    <property type="entry name" value="S-adenosyl-L-methionine-dependent methyltransferases"/>
    <property type="match status" value="1"/>
</dbReference>
<dbReference type="EMBL" id="RRZC01000028">
    <property type="protein sequence ID" value="MBE0405181.1"/>
    <property type="molecule type" value="Genomic_DNA"/>
</dbReference>